<accession>A0ABW2R2Z1</accession>
<evidence type="ECO:0008006" key="3">
    <source>
        <dbReference type="Google" id="ProtNLM"/>
    </source>
</evidence>
<organism evidence="1 2">
    <name type="scientific">Iodobacter arcticus</name>
    <dbReference type="NCBI Taxonomy" id="590593"/>
    <lineage>
        <taxon>Bacteria</taxon>
        <taxon>Pseudomonadati</taxon>
        <taxon>Pseudomonadota</taxon>
        <taxon>Betaproteobacteria</taxon>
        <taxon>Neisseriales</taxon>
        <taxon>Chitinibacteraceae</taxon>
        <taxon>Iodobacter</taxon>
    </lineage>
</organism>
<name>A0ABW2R2Z1_9NEIS</name>
<proteinExistence type="predicted"/>
<sequence length="200" mass="21923">MPWILIHNGDNHGQNMALAIAGQVVQVIPVQFEGFHFSPATFGELALAATTHGPLNVIWAGHGNTPHPATVHTGHPLTNAPLRRIAAGNFRRMIEIFRPQHVIFFTCCAGLWIQRNAPLLTPHGYSLNPQATTLYGLTVNLNGFLRAHVQGFLNGTQPDPLPPHALVRQLIQGNRLAQRPVHVSSREWGKSYTPSGAREV</sequence>
<dbReference type="RefSeq" id="WP_380190021.1">
    <property type="nucleotide sequence ID" value="NZ_JBHTBQ010000046.1"/>
</dbReference>
<dbReference type="Proteomes" id="UP001596473">
    <property type="component" value="Unassembled WGS sequence"/>
</dbReference>
<gene>
    <name evidence="1" type="ORF">ACFQNF_19975</name>
</gene>
<keyword evidence="2" id="KW-1185">Reference proteome</keyword>
<dbReference type="EMBL" id="JBHTBQ010000046">
    <property type="protein sequence ID" value="MFC7422140.1"/>
    <property type="molecule type" value="Genomic_DNA"/>
</dbReference>
<comment type="caution">
    <text evidence="1">The sequence shown here is derived from an EMBL/GenBank/DDBJ whole genome shotgun (WGS) entry which is preliminary data.</text>
</comment>
<reference evidence="2" key="1">
    <citation type="journal article" date="2019" name="Int. J. Syst. Evol. Microbiol.">
        <title>The Global Catalogue of Microorganisms (GCM) 10K type strain sequencing project: providing services to taxonomists for standard genome sequencing and annotation.</title>
        <authorList>
            <consortium name="The Broad Institute Genomics Platform"/>
            <consortium name="The Broad Institute Genome Sequencing Center for Infectious Disease"/>
            <person name="Wu L."/>
            <person name="Ma J."/>
        </authorList>
    </citation>
    <scope>NUCLEOTIDE SEQUENCE [LARGE SCALE GENOMIC DNA]</scope>
    <source>
        <strain evidence="2">CCUG 62945</strain>
    </source>
</reference>
<evidence type="ECO:0000313" key="2">
    <source>
        <dbReference type="Proteomes" id="UP001596473"/>
    </source>
</evidence>
<evidence type="ECO:0000313" key="1">
    <source>
        <dbReference type="EMBL" id="MFC7422140.1"/>
    </source>
</evidence>
<protein>
    <recommendedName>
        <fullName evidence="3">CHAT domain-containing protein</fullName>
    </recommendedName>
</protein>